<protein>
    <submittedName>
        <fullName evidence="4">tRNA guanosine-2'-O-methyltransferase</fullName>
    </submittedName>
</protein>
<dbReference type="STRING" id="2163413.A0A4P6XQ18"/>
<dbReference type="InterPro" id="IPR045330">
    <property type="entry name" value="TRM3/TARBP1"/>
</dbReference>
<dbReference type="PANTHER" id="PTHR12029">
    <property type="entry name" value="RNA METHYLTRANSFERASE"/>
    <property type="match status" value="1"/>
</dbReference>
<feature type="domain" description="tRNA/rRNA methyltransferase SpoU type" evidence="3">
    <location>
        <begin position="1272"/>
        <end position="1414"/>
    </location>
</feature>
<dbReference type="CDD" id="cd18091">
    <property type="entry name" value="SpoU-like_TRM3-like"/>
    <property type="match status" value="1"/>
</dbReference>
<keyword evidence="5" id="KW-1185">Reference proteome</keyword>
<keyword evidence="2 4" id="KW-0808">Transferase</keyword>
<gene>
    <name evidence="4" type="primary">MPUL0C07660</name>
    <name evidence="4" type="ORF">METSCH_C07660</name>
</gene>
<dbReference type="InterPro" id="IPR044748">
    <property type="entry name" value="Trm3/TARBP1_C"/>
</dbReference>
<evidence type="ECO:0000256" key="2">
    <source>
        <dbReference type="ARBA" id="ARBA00022679"/>
    </source>
</evidence>
<dbReference type="Pfam" id="PF00588">
    <property type="entry name" value="SpoU_methylase"/>
    <property type="match status" value="1"/>
</dbReference>
<dbReference type="SUPFAM" id="SSF75217">
    <property type="entry name" value="alpha/beta knot"/>
    <property type="match status" value="1"/>
</dbReference>
<evidence type="ECO:0000313" key="5">
    <source>
        <dbReference type="Proteomes" id="UP000292447"/>
    </source>
</evidence>
<evidence type="ECO:0000313" key="4">
    <source>
        <dbReference type="EMBL" id="QBM88785.1"/>
    </source>
</evidence>
<dbReference type="FunFam" id="3.40.1280.10:FF:000022">
    <property type="entry name" value="Trm3p"/>
    <property type="match status" value="1"/>
</dbReference>
<dbReference type="Proteomes" id="UP000292447">
    <property type="component" value="Chromosome III"/>
</dbReference>
<dbReference type="InterPro" id="IPR029026">
    <property type="entry name" value="tRNA_m1G_MTases_N"/>
</dbReference>
<proteinExistence type="predicted"/>
<evidence type="ECO:0000256" key="1">
    <source>
        <dbReference type="ARBA" id="ARBA00022603"/>
    </source>
</evidence>
<dbReference type="GO" id="GO:0030488">
    <property type="term" value="P:tRNA methylation"/>
    <property type="evidence" value="ECO:0007669"/>
    <property type="project" value="InterPro"/>
</dbReference>
<name>A0A4P6XQ18_9ASCO</name>
<dbReference type="Gene3D" id="3.40.1280.10">
    <property type="match status" value="1"/>
</dbReference>
<reference evidence="5" key="1">
    <citation type="submission" date="2019-03" db="EMBL/GenBank/DDBJ databases">
        <title>Snf2 controls pulcherriminic acid biosynthesis and connects pigmentation and antifungal activity of the yeast Metschnikowia pulcherrima.</title>
        <authorList>
            <person name="Gore-Lloyd D."/>
            <person name="Sumann I."/>
            <person name="Brachmann A.O."/>
            <person name="Schneeberger K."/>
            <person name="Ortiz-Merino R.A."/>
            <person name="Moreno-Beltran M."/>
            <person name="Schlaefli M."/>
            <person name="Kirner P."/>
            <person name="Santos Kron A."/>
            <person name="Wolfe K.H."/>
            <person name="Piel J."/>
            <person name="Ahrens C.H."/>
            <person name="Henk D."/>
            <person name="Freimoser F.M."/>
        </authorList>
    </citation>
    <scope>NUCLEOTIDE SEQUENCE [LARGE SCALE GENOMIC DNA]</scope>
    <source>
        <strain evidence="5">APC 1.2</strain>
    </source>
</reference>
<keyword evidence="1 4" id="KW-0489">Methyltransferase</keyword>
<dbReference type="EMBL" id="CP034458">
    <property type="protein sequence ID" value="QBM88785.1"/>
    <property type="molecule type" value="Genomic_DNA"/>
</dbReference>
<evidence type="ECO:0000259" key="3">
    <source>
        <dbReference type="Pfam" id="PF00588"/>
    </source>
</evidence>
<dbReference type="InterPro" id="IPR029028">
    <property type="entry name" value="Alpha/beta_knot_MTases"/>
</dbReference>
<dbReference type="PANTHER" id="PTHR12029:SF11">
    <property type="entry name" value="METHYLTRANSFERASE TARBP1-RELATED"/>
    <property type="match status" value="1"/>
</dbReference>
<accession>A0A4P6XQ18</accession>
<dbReference type="GO" id="GO:0003723">
    <property type="term" value="F:RNA binding"/>
    <property type="evidence" value="ECO:0007669"/>
    <property type="project" value="InterPro"/>
</dbReference>
<organism evidence="4 5">
    <name type="scientific">Metschnikowia aff. pulcherrima</name>
    <dbReference type="NCBI Taxonomy" id="2163413"/>
    <lineage>
        <taxon>Eukaryota</taxon>
        <taxon>Fungi</taxon>
        <taxon>Dikarya</taxon>
        <taxon>Ascomycota</taxon>
        <taxon>Saccharomycotina</taxon>
        <taxon>Pichiomycetes</taxon>
        <taxon>Metschnikowiaceae</taxon>
        <taxon>Metschnikowia</taxon>
    </lineage>
</organism>
<dbReference type="GO" id="GO:0016423">
    <property type="term" value="F:tRNA (guanine) methyltransferase activity"/>
    <property type="evidence" value="ECO:0007669"/>
    <property type="project" value="InterPro"/>
</dbReference>
<sequence length="1422" mass="159949">MLSSESLVSKYFSEDQKLQLAKSIAENLTQSPQDLLVLAELISHLDSDSLADIYPRSLSFILQAVSSGKSELHGHAITLLKLSSVLLTQTWDAVLAKLHVEMSNSYNFHPEVHKYIEKKDFETPANDSTENLEILAIFEFLSRVYTTIGFAQPQDFSSGDRLICIFLGHRDDHIATSASQLIRWRIDSIVEECLASDASAKYYWDLVFDLLKLTNSKTHMTNAFVLWLRLLSSEKSDFKHSSYFQNNVVNRDFYWQTLQLNLVGHSHETRKLCLSILQLSVKQISVSFETPIMSWSTENKNNLLREWSRYTTLFEVLGIDTSLHQTQAAVHDIVGIISEESLIHPSWGFCLLSTGFKASMDSVRKYSTEILFSIRPENLHLLKHGLSFLEHHYLPYLMLSRHFVVRPKSSTTNELRCDYAEKFSSFICAVMKSLSSPEELSNVLYTILSVLAKARDGFDAVRIYTCQGLVEGLQGKRILQFGKHDELLVKLFDNLAEGDLFRKAIQTLNLHLLLNFEAGTLAQIGGLLSKFVSFNGYTLFTENIPLVSSYVSASGFGFSELVRHVSSDSSVEESVVTLRLAHMSADYDESIWLETVLGCSDYVIAKLLESGNFVIPAQVQARCSQIWAAAVAGDVDEDVYNALGSYPEHSLVSAPAKPWYIWEQIQTGLTSKEYGTLCYALAQLRFFNRANELFGLDDQKVSLSSLARVHKNLLVNSGDCAKQVSNFYKFKENVSAEFHTLLAIYVDQYGLQKNEFTQVLSMLTFETSHYTTLLAIAKIFKISFERGFAHDDEHKVAALIGLSEAVAEMDADRFKLSEKPLHVLLIEVFLHETVLKSAVSNEILNDCVLAFAEVIVFNAYGRRGLMTALTKALLDFQLKYQEEFEKLAFVPTLLVKAMVHRELQSSAYKIEKIVGDLYDQKIAISDTSQIYSEVYGADEVAYKVWLLAILNSVKSAGFAKAILDVVFDETDPYHFFNVLKPSDGAEEHTRIQMAKIMISVLDKVDIESSVKHYFHHLIRFVENDPSPLVRVYFEWALAHQLMQKPELSESIFDRLTAFLATHEMKPILVTLYERVLFLMVQSMDSATEEKYLTKLITIIVPAASTNKAVTRHFSMSLAISIHDEIRKKNLHIDENLSSVIDNMYRSALATDAFGQFRSGDACLWNIADDLDLVNISGGLLLRLYDRDVDFVEKSDFEKYLSKAQIDSLNHPIGNNRSDLWVRKIKELAKTKLGLQESGEGIAASLQTKSGAWSTVMDVDAKTQISNVKRSDLIVVASLVDKPPNLGGICRLCDVLGAGLLTLHDLAIKEHPQFKSVAVTADHWMPMAEVKPDGIVRFLREKKAQGYTLIGLEQTDKSVVLDSELKFPAKSLILLGREKEGIPGELLAELDLCVEIKQVGVVRSMNIQTATAVIVHAYSSQNC</sequence>
<dbReference type="InterPro" id="IPR001537">
    <property type="entry name" value="SpoU_MeTrfase"/>
</dbReference>